<organism evidence="1 2">
    <name type="scientific">Rhizoctonia solani</name>
    <dbReference type="NCBI Taxonomy" id="456999"/>
    <lineage>
        <taxon>Eukaryota</taxon>
        <taxon>Fungi</taxon>
        <taxon>Dikarya</taxon>
        <taxon>Basidiomycota</taxon>
        <taxon>Agaricomycotina</taxon>
        <taxon>Agaricomycetes</taxon>
        <taxon>Cantharellales</taxon>
        <taxon>Ceratobasidiaceae</taxon>
        <taxon>Rhizoctonia</taxon>
    </lineage>
</organism>
<reference evidence="1" key="1">
    <citation type="submission" date="2021-01" db="EMBL/GenBank/DDBJ databases">
        <authorList>
            <person name="Kaushik A."/>
        </authorList>
    </citation>
    <scope>NUCLEOTIDE SEQUENCE</scope>
    <source>
        <strain evidence="1">AG4-R118</strain>
    </source>
</reference>
<dbReference type="Proteomes" id="UP000663888">
    <property type="component" value="Unassembled WGS sequence"/>
</dbReference>
<protein>
    <submittedName>
        <fullName evidence="1">Uncharacterized protein</fullName>
    </submittedName>
</protein>
<name>A0A8H3H598_9AGAM</name>
<gene>
    <name evidence="1" type="ORF">RDB_LOCUS124862</name>
</gene>
<proteinExistence type="predicted"/>
<evidence type="ECO:0000313" key="1">
    <source>
        <dbReference type="EMBL" id="CAE6481050.1"/>
    </source>
</evidence>
<accession>A0A8H3H598</accession>
<dbReference type="AlphaFoldDB" id="A0A8H3H598"/>
<evidence type="ECO:0000313" key="2">
    <source>
        <dbReference type="Proteomes" id="UP000663888"/>
    </source>
</evidence>
<comment type="caution">
    <text evidence="1">The sequence shown here is derived from an EMBL/GenBank/DDBJ whole genome shotgun (WGS) entry which is preliminary data.</text>
</comment>
<sequence length="849" mass="95984">MPIQLTVNGSSGKSRYVPGGPTEAVIAFIPEDRTAALQSDVNHTRAADGHNTRATDATLIWYHSLGDTERQIKGLQLHEINEQPPFVTLSMKDDSFLVLQISETRDSVDVIRLTEITPLAPPSIRVDFLQDSDGKGSCVDLKFGIAICQAVLSSRSLINPEPVTRTMMTTPQCRRLFSLALFVSIVRKCLPIDKSLIKDIQSLSYIDDFWLEALSSSQCYSQLLWEESIVGKMHQEIRGWIHTAACQQLQSSILPRTSVPQVRINNEPEPAFEAKEQHIAASITAWLEFSAEKAKTSASESWDVEWDRSWRSEWRKNFKANWNKHKGLSEIFYIRLSDSMPHVPTGNTFSGYAAGRAAIELSLVASVVNVPSQSLLGLDFTTTAPTVSHDVLGASSLHSRGNEYNWLGSWHSARHPDLKQPGKWLPVWEAARNLAWALAWENPEAKPRSSVESSATQYKVSQTGQKLSTRTTLFLLPKPATGKATSQSSQTSLSQLGDNMLQKAESQIQKLAADARGQLFKWFNRDHTETHTEFSRGIAEPNIQELGMAVWCEVSGEAPEDCEPDSLNPRANSYIREQAKNVLNQLKDETSQALHSGIPSEITWETIYTATWRQTWRKSWENAWSKVMHDTADGFEQWRYQAGCCSQGEALAVDIESLDSYNRLKEYLSGGSSSEDNHWRIRSAFKALNLLRKALLHSVPTCYREVMCISYFPDRPFEFLTPNPSAGLQQLAKVIQQDREEYINHSDLQSKIKTLASPKHRPKFPGNYNAIDQLEEIWKMATRIDLNEEFLKGQDLQHNKLWVLATESNQLPLRHNAGKMTWARYQWHKAVDDLRRGVPRRNMSTNSYK</sequence>
<dbReference type="EMBL" id="CAJMWX010001327">
    <property type="protein sequence ID" value="CAE6481050.1"/>
    <property type="molecule type" value="Genomic_DNA"/>
</dbReference>